<dbReference type="PANTHER" id="PTHR43877:SF2">
    <property type="entry name" value="AMINOALKYLPHOSPHONATE N-ACETYLTRANSFERASE-RELATED"/>
    <property type="match status" value="1"/>
</dbReference>
<dbReference type="Pfam" id="PF00583">
    <property type="entry name" value="Acetyltransf_1"/>
    <property type="match status" value="1"/>
</dbReference>
<comment type="caution">
    <text evidence="4">The sequence shown here is derived from an EMBL/GenBank/DDBJ whole genome shotgun (WGS) entry which is preliminary data.</text>
</comment>
<dbReference type="EMBL" id="WBSL01000003">
    <property type="protein sequence ID" value="MPY66989.1"/>
    <property type="molecule type" value="Genomic_DNA"/>
</dbReference>
<organism evidence="4 5">
    <name type="scientific">Deinococcus terrestris</name>
    <dbReference type="NCBI Taxonomy" id="2651870"/>
    <lineage>
        <taxon>Bacteria</taxon>
        <taxon>Thermotogati</taxon>
        <taxon>Deinococcota</taxon>
        <taxon>Deinococci</taxon>
        <taxon>Deinococcales</taxon>
        <taxon>Deinococcaceae</taxon>
        <taxon>Deinococcus</taxon>
    </lineage>
</organism>
<evidence type="ECO:0000313" key="4">
    <source>
        <dbReference type="EMBL" id="MPY66989.1"/>
    </source>
</evidence>
<reference evidence="4 5" key="1">
    <citation type="submission" date="2019-10" db="EMBL/GenBank/DDBJ databases">
        <title>Deinococcus sp. isolated from soil.</title>
        <authorList>
            <person name="Li Y."/>
            <person name="Wang J."/>
        </authorList>
    </citation>
    <scope>NUCLEOTIDE SEQUENCE [LARGE SCALE GENOMIC DNA]</scope>
    <source>
        <strain evidence="4 5">SDU3-2</strain>
    </source>
</reference>
<sequence>MIRPRTPADFPALERALRAVHEAEGYPRRWPADPAAWFQPAGALGAWVAAVPGSEVSGHVLLRPPPADATAQAAAVATGLPVQGLAFAARLFVVPAARGVGLGAALLTTAREEARRLGLLAALDVDTESLAAVALYDRLGWHRVATVPDAWQVAQGTDASLHVYVAPE</sequence>
<keyword evidence="1 4" id="KW-0808">Transferase</keyword>
<dbReference type="InterPro" id="IPR050832">
    <property type="entry name" value="Bact_Acetyltransf"/>
</dbReference>
<dbReference type="AlphaFoldDB" id="A0A7X1NX62"/>
<proteinExistence type="predicted"/>
<dbReference type="Gene3D" id="3.40.630.30">
    <property type="match status" value="1"/>
</dbReference>
<gene>
    <name evidence="4" type="ORF">F8S09_09855</name>
</gene>
<evidence type="ECO:0000313" key="5">
    <source>
        <dbReference type="Proteomes" id="UP000484842"/>
    </source>
</evidence>
<dbReference type="InterPro" id="IPR016181">
    <property type="entry name" value="Acyl_CoA_acyltransferase"/>
</dbReference>
<dbReference type="SUPFAM" id="SSF55729">
    <property type="entry name" value="Acyl-CoA N-acyltransferases (Nat)"/>
    <property type="match status" value="1"/>
</dbReference>
<evidence type="ECO:0000256" key="1">
    <source>
        <dbReference type="ARBA" id="ARBA00022679"/>
    </source>
</evidence>
<dbReference type="Proteomes" id="UP000484842">
    <property type="component" value="Unassembled WGS sequence"/>
</dbReference>
<dbReference type="CDD" id="cd04301">
    <property type="entry name" value="NAT_SF"/>
    <property type="match status" value="1"/>
</dbReference>
<dbReference type="PANTHER" id="PTHR43877">
    <property type="entry name" value="AMINOALKYLPHOSPHONATE N-ACETYLTRANSFERASE-RELATED-RELATED"/>
    <property type="match status" value="1"/>
</dbReference>
<dbReference type="GO" id="GO:0016747">
    <property type="term" value="F:acyltransferase activity, transferring groups other than amino-acyl groups"/>
    <property type="evidence" value="ECO:0007669"/>
    <property type="project" value="InterPro"/>
</dbReference>
<protein>
    <submittedName>
        <fullName evidence="4">GNAT family N-acetyltransferase</fullName>
    </submittedName>
</protein>
<dbReference type="RefSeq" id="WP_322618696.1">
    <property type="nucleotide sequence ID" value="NZ_WBSL01000003.1"/>
</dbReference>
<evidence type="ECO:0000259" key="3">
    <source>
        <dbReference type="PROSITE" id="PS51186"/>
    </source>
</evidence>
<accession>A0A7X1NX62</accession>
<feature type="domain" description="N-acetyltransferase" evidence="3">
    <location>
        <begin position="1"/>
        <end position="168"/>
    </location>
</feature>
<evidence type="ECO:0000256" key="2">
    <source>
        <dbReference type="ARBA" id="ARBA00023315"/>
    </source>
</evidence>
<keyword evidence="2" id="KW-0012">Acyltransferase</keyword>
<dbReference type="InterPro" id="IPR000182">
    <property type="entry name" value="GNAT_dom"/>
</dbReference>
<dbReference type="PROSITE" id="PS51186">
    <property type="entry name" value="GNAT"/>
    <property type="match status" value="1"/>
</dbReference>
<name>A0A7X1NX62_9DEIO</name>
<keyword evidence="5" id="KW-1185">Reference proteome</keyword>